<protein>
    <submittedName>
        <fullName evidence="2">Uncharacterized protein</fullName>
    </submittedName>
</protein>
<name>A0AC34QKL7_9BILA</name>
<evidence type="ECO:0000313" key="2">
    <source>
        <dbReference type="WBParaSite" id="JU765_v2.g172.t1"/>
    </source>
</evidence>
<sequence length="236" mass="25674">MSSRKKNLLAGGPKRSAATTSASSLSTTLRASASSSSDSQQSSLLQTFSRTSLRQKKSTASTSDAIVVEPPAKKQKSNSIITPVRSSPRKLSGTQNNSSPSKAQQPPSPSKRRHKERPTTPVPEHAAKESKLSGAVVTKMLDNSIPEEDDGIEVDSETRIAKKRRPSRVMVDEALIQVKKMKIATPAIDEIDPNCTANLRSQQSLGKTFKKQRRINSGVPTQRISSQQMILFPKQQ</sequence>
<proteinExistence type="predicted"/>
<dbReference type="Proteomes" id="UP000887576">
    <property type="component" value="Unplaced"/>
</dbReference>
<organism evidence="1 2">
    <name type="scientific">Panagrolaimus sp. JU765</name>
    <dbReference type="NCBI Taxonomy" id="591449"/>
    <lineage>
        <taxon>Eukaryota</taxon>
        <taxon>Metazoa</taxon>
        <taxon>Ecdysozoa</taxon>
        <taxon>Nematoda</taxon>
        <taxon>Chromadorea</taxon>
        <taxon>Rhabditida</taxon>
        <taxon>Tylenchina</taxon>
        <taxon>Panagrolaimomorpha</taxon>
        <taxon>Panagrolaimoidea</taxon>
        <taxon>Panagrolaimidae</taxon>
        <taxon>Panagrolaimus</taxon>
    </lineage>
</organism>
<dbReference type="WBParaSite" id="JU765_v2.g172.t1">
    <property type="protein sequence ID" value="JU765_v2.g172.t1"/>
    <property type="gene ID" value="JU765_v2.g172"/>
</dbReference>
<reference evidence="2" key="1">
    <citation type="submission" date="2022-11" db="UniProtKB">
        <authorList>
            <consortium name="WormBaseParasite"/>
        </authorList>
    </citation>
    <scope>IDENTIFICATION</scope>
</reference>
<evidence type="ECO:0000313" key="1">
    <source>
        <dbReference type="Proteomes" id="UP000887576"/>
    </source>
</evidence>
<accession>A0AC34QKL7</accession>